<sequence length="147" mass="16707">MKQNLFKSMSVLFVMLMLSMVFVPIVSAQADQKIQEDAKLMQDVLDQKFSDIQSKYTVSQIAYSETDLNDLENLVLLLLEEQGVQIKNLNLNDLEKYGSMDDIILAGSILFETEDNIVHTVDLFTHTDLSNGSIEMISKDQNTIKLR</sequence>
<protein>
    <submittedName>
        <fullName evidence="1">Uncharacterized protein</fullName>
    </submittedName>
</protein>
<name>A0AA96ZT52_9EURY</name>
<dbReference type="EMBL" id="CP131059">
    <property type="protein sequence ID" value="WNY24155.1"/>
    <property type="molecule type" value="Genomic_DNA"/>
</dbReference>
<reference evidence="1 2" key="1">
    <citation type="submission" date="2023-07" db="EMBL/GenBank/DDBJ databases">
        <title>Closed genoem sequence of Methanomicrococcus sp. Hf6.</title>
        <authorList>
            <person name="Poehlein A."/>
            <person name="Protasov E."/>
            <person name="Platt K."/>
            <person name="Reeh H."/>
            <person name="Daniel R."/>
            <person name="Brune A."/>
        </authorList>
    </citation>
    <scope>NUCLEOTIDE SEQUENCE [LARGE SCALE GENOMIC DNA]</scope>
    <source>
        <strain evidence="1 2">Hf6</strain>
    </source>
</reference>
<dbReference type="RefSeq" id="WP_316557330.1">
    <property type="nucleotide sequence ID" value="NZ_CP131059.1"/>
</dbReference>
<evidence type="ECO:0000313" key="2">
    <source>
        <dbReference type="Proteomes" id="UP001302978"/>
    </source>
</evidence>
<dbReference type="KEGG" id="mehf:MmiHf6_14840"/>
<proteinExistence type="predicted"/>
<keyword evidence="2" id="KW-1185">Reference proteome</keyword>
<evidence type="ECO:0000313" key="1">
    <source>
        <dbReference type="EMBL" id="WNY24155.1"/>
    </source>
</evidence>
<dbReference type="Proteomes" id="UP001302978">
    <property type="component" value="Chromosome"/>
</dbReference>
<gene>
    <name evidence="1" type="ORF">MmiHf6_14840</name>
</gene>
<organism evidence="1 2">
    <name type="scientific">Methanimicrococcus hongohii</name>
    <dbReference type="NCBI Taxonomy" id="3028295"/>
    <lineage>
        <taxon>Archaea</taxon>
        <taxon>Methanobacteriati</taxon>
        <taxon>Methanobacteriota</taxon>
        <taxon>Stenosarchaea group</taxon>
        <taxon>Methanomicrobia</taxon>
        <taxon>Methanosarcinales</taxon>
        <taxon>Methanosarcinaceae</taxon>
        <taxon>Methanimicrococcus</taxon>
    </lineage>
</organism>
<dbReference type="GeneID" id="85196084"/>
<accession>A0AA96ZT52</accession>
<dbReference type="AlphaFoldDB" id="A0AA96ZT52"/>